<feature type="region of interest" description="Disordered" evidence="1">
    <location>
        <begin position="1"/>
        <end position="107"/>
    </location>
</feature>
<dbReference type="Gramene" id="RZC54224">
    <property type="protein sequence ID" value="RZC54224"/>
    <property type="gene ID" value="C5167_013079"/>
</dbReference>
<evidence type="ECO:0000313" key="2">
    <source>
        <dbReference type="EMBL" id="RZC54224.1"/>
    </source>
</evidence>
<organism evidence="2 3">
    <name type="scientific">Papaver somniferum</name>
    <name type="common">Opium poppy</name>
    <dbReference type="NCBI Taxonomy" id="3469"/>
    <lineage>
        <taxon>Eukaryota</taxon>
        <taxon>Viridiplantae</taxon>
        <taxon>Streptophyta</taxon>
        <taxon>Embryophyta</taxon>
        <taxon>Tracheophyta</taxon>
        <taxon>Spermatophyta</taxon>
        <taxon>Magnoliopsida</taxon>
        <taxon>Ranunculales</taxon>
        <taxon>Papaveraceae</taxon>
        <taxon>Papaveroideae</taxon>
        <taxon>Papaver</taxon>
    </lineage>
</organism>
<keyword evidence="3" id="KW-1185">Reference proteome</keyword>
<dbReference type="Proteomes" id="UP000316621">
    <property type="component" value="Chromosome 3"/>
</dbReference>
<feature type="compositionally biased region" description="Basic and acidic residues" evidence="1">
    <location>
        <begin position="1"/>
        <end position="10"/>
    </location>
</feature>
<evidence type="ECO:0000313" key="3">
    <source>
        <dbReference type="Proteomes" id="UP000316621"/>
    </source>
</evidence>
<gene>
    <name evidence="2" type="ORF">C5167_013079</name>
</gene>
<feature type="compositionally biased region" description="Polar residues" evidence="1">
    <location>
        <begin position="88"/>
        <end position="107"/>
    </location>
</feature>
<feature type="compositionally biased region" description="Polar residues" evidence="1">
    <location>
        <begin position="36"/>
        <end position="49"/>
    </location>
</feature>
<evidence type="ECO:0000256" key="1">
    <source>
        <dbReference type="SAM" id="MobiDB-lite"/>
    </source>
</evidence>
<accession>A0A4Y7IZB3</accession>
<proteinExistence type="predicted"/>
<dbReference type="EMBL" id="CM010717">
    <property type="protein sequence ID" value="RZC54224.1"/>
    <property type="molecule type" value="Genomic_DNA"/>
</dbReference>
<sequence>MDFSDSDKKVSSGPSPPSSHEFYSPGSEGSDKKPSAPSSLSAVGQSSDAPPSPLVATAPSSPLVAAQSAEEHSSEGSLSDKETERQHSSSADSSLPNTGNVGGSSNSRIERSLISSMPHSSKRPGVELADVVDKRKKVADVVKSYGQDPKAATAMLMGISEDRLPPQSAEVMRLCADLSPEVRKQLYIDSSPEVREQLYVDLTPEVREQLYTDLTPEVMQQLRSDLKPQVIGQLNVDLTPKMIKSLTPKVEADLHRDLTPKVEAELRIYLADKLGERCRVG</sequence>
<feature type="compositionally biased region" description="Basic and acidic residues" evidence="1">
    <location>
        <begin position="69"/>
        <end position="87"/>
    </location>
</feature>
<dbReference type="AlphaFoldDB" id="A0A4Y7IZB3"/>
<name>A0A4Y7IZB3_PAPSO</name>
<protein>
    <submittedName>
        <fullName evidence="2">Uncharacterized protein</fullName>
    </submittedName>
</protein>
<reference evidence="2 3" key="1">
    <citation type="journal article" date="2018" name="Science">
        <title>The opium poppy genome and morphinan production.</title>
        <authorList>
            <person name="Guo L."/>
            <person name="Winzer T."/>
            <person name="Yang X."/>
            <person name="Li Y."/>
            <person name="Ning Z."/>
            <person name="He Z."/>
            <person name="Teodor R."/>
            <person name="Lu Y."/>
            <person name="Bowser T.A."/>
            <person name="Graham I.A."/>
            <person name="Ye K."/>
        </authorList>
    </citation>
    <scope>NUCLEOTIDE SEQUENCE [LARGE SCALE GENOMIC DNA]</scope>
    <source>
        <strain evidence="3">cv. HN1</strain>
        <tissue evidence="2">Leaves</tissue>
    </source>
</reference>